<dbReference type="SUPFAM" id="SSF56655">
    <property type="entry name" value="Carbohydrate phosphatase"/>
    <property type="match status" value="1"/>
</dbReference>
<dbReference type="Pfam" id="PF00459">
    <property type="entry name" value="Inositol_P"/>
    <property type="match status" value="1"/>
</dbReference>
<proteinExistence type="predicted"/>
<accession>A0ABQ3SHQ1</accession>
<gene>
    <name evidence="1" type="ORF">Snoj_15120</name>
</gene>
<keyword evidence="2" id="KW-1185">Reference proteome</keyword>
<comment type="caution">
    <text evidence="1">The sequence shown here is derived from an EMBL/GenBank/DDBJ whole genome shotgun (WGS) entry which is preliminary data.</text>
</comment>
<dbReference type="Gene3D" id="3.40.190.80">
    <property type="match status" value="1"/>
</dbReference>
<dbReference type="PANTHER" id="PTHR20854">
    <property type="entry name" value="INOSITOL MONOPHOSPHATASE"/>
    <property type="match status" value="1"/>
</dbReference>
<name>A0ABQ3SHQ1_9ACTN</name>
<dbReference type="PANTHER" id="PTHR20854:SF4">
    <property type="entry name" value="INOSITOL-1-MONOPHOSPHATASE-RELATED"/>
    <property type="match status" value="1"/>
</dbReference>
<dbReference type="GeneID" id="95593935"/>
<dbReference type="Gene3D" id="3.30.540.10">
    <property type="entry name" value="Fructose-1,6-Bisphosphatase, subunit A, domain 1"/>
    <property type="match status" value="1"/>
</dbReference>
<sequence length="323" mass="34696">MTADNPMKRLLTSLGQHVRAELLAYEATGRERSVHGDSPGGDAQFDVDEVAEKAVLDYLREHAHVPAALYTEDGSYVELAPEPQVLLVVDPIDGTRPTSAGLEMGMVSIAAAPYGDGKPTLADVDAACLVEIKSGAWLYGDDTDGLDSGGFATPVPRLSHNTDPTHMFWSIEFNGHPMDLMTQAYGHLVDSSANTGGIFVFNSSTFSISRIITGQLDAYVDIGNRVLRDHPDTEEAFLRVGRGSILHLFPYDIAAVVYLARQAGVVITDAYGDDLGSTSLVDLGPMNQKSCIAAATPELHKQLLDTIRWDLGRAAAAPVREES</sequence>
<dbReference type="RefSeq" id="WP_229876038.1">
    <property type="nucleotide sequence ID" value="NZ_BMRL01000010.1"/>
</dbReference>
<dbReference type="InterPro" id="IPR000760">
    <property type="entry name" value="Inositol_monophosphatase-like"/>
</dbReference>
<organism evidence="1 2">
    <name type="scientific">Streptomyces nojiriensis</name>
    <dbReference type="NCBI Taxonomy" id="66374"/>
    <lineage>
        <taxon>Bacteria</taxon>
        <taxon>Bacillati</taxon>
        <taxon>Actinomycetota</taxon>
        <taxon>Actinomycetes</taxon>
        <taxon>Kitasatosporales</taxon>
        <taxon>Streptomycetaceae</taxon>
        <taxon>Streptomyces</taxon>
    </lineage>
</organism>
<reference evidence="2" key="1">
    <citation type="submission" date="2023-07" db="EMBL/GenBank/DDBJ databases">
        <title>Whole genome shotgun sequence of Streptomyces nojiriensis NBRC 13794.</title>
        <authorList>
            <person name="Komaki H."/>
            <person name="Tamura T."/>
        </authorList>
    </citation>
    <scope>NUCLEOTIDE SEQUENCE [LARGE SCALE GENOMIC DNA]</scope>
    <source>
        <strain evidence="2">NBRC 13794</strain>
    </source>
</reference>
<protein>
    <submittedName>
        <fullName evidence="1">Histidinol phosphate phosphatase</fullName>
    </submittedName>
</protein>
<evidence type="ECO:0000313" key="2">
    <source>
        <dbReference type="Proteomes" id="UP000613974"/>
    </source>
</evidence>
<dbReference type="EMBL" id="BNEC01000003">
    <property type="protein sequence ID" value="GHI67594.1"/>
    <property type="molecule type" value="Genomic_DNA"/>
</dbReference>
<evidence type="ECO:0000313" key="1">
    <source>
        <dbReference type="EMBL" id="GHI67594.1"/>
    </source>
</evidence>
<dbReference type="Proteomes" id="UP000613974">
    <property type="component" value="Unassembled WGS sequence"/>
</dbReference>